<dbReference type="RefSeq" id="WP_025363351.1">
    <property type="nucleotide sequence ID" value="NZ_CP006681.1"/>
</dbReference>
<proteinExistence type="predicted"/>
<sequence>MTKLLSAINFNNSTPFFAVPTLSLKNKFFNDFLARTNWTNMMFAKKADKKYTMNESIGIYKS</sequence>
<dbReference type="HOGENOM" id="CLU_2901950_0_0_14"/>
<dbReference type="Proteomes" id="UP000019267">
    <property type="component" value="Chromosome"/>
</dbReference>
<dbReference type="PATRIC" id="fig|1276246.3.peg.778"/>
<dbReference type="EMBL" id="CP006681">
    <property type="protein sequence ID" value="AHI53122.1"/>
    <property type="molecule type" value="Genomic_DNA"/>
</dbReference>
<dbReference type="AlphaFoldDB" id="W6A804"/>
<reference evidence="1 2" key="1">
    <citation type="journal article" date="2014" name="Genome Biol. Evol.">
        <title>Molecular evolution of the substrate utilization strategies and putative virulence factors in mosquito-associated Spiroplasma species.</title>
        <authorList>
            <person name="Chang T.H."/>
            <person name="Lo W.S."/>
            <person name="Ku C."/>
            <person name="Chen L.L."/>
            <person name="Kuo C.H."/>
        </authorList>
    </citation>
    <scope>NUCLEOTIDE SEQUENCE [LARGE SCALE GENOMIC DNA]</scope>
    <source>
        <strain evidence="1">AES-1</strain>
    </source>
</reference>
<evidence type="ECO:0000313" key="1">
    <source>
        <dbReference type="EMBL" id="AHI53122.1"/>
    </source>
</evidence>
<dbReference type="KEGG" id="scq:SCULI_v1c07810"/>
<gene>
    <name evidence="1" type="ORF">SCULI_v1c07810</name>
</gene>
<protein>
    <submittedName>
        <fullName evidence="1">Uncharacterized protein</fullName>
    </submittedName>
</protein>
<dbReference type="OrthoDB" id="9987118at2"/>
<name>W6A804_9MOLU</name>
<accession>W6A804</accession>
<organism evidence="1 2">
    <name type="scientific">Spiroplasma culicicola AES-1</name>
    <dbReference type="NCBI Taxonomy" id="1276246"/>
    <lineage>
        <taxon>Bacteria</taxon>
        <taxon>Bacillati</taxon>
        <taxon>Mycoplasmatota</taxon>
        <taxon>Mollicutes</taxon>
        <taxon>Entomoplasmatales</taxon>
        <taxon>Spiroplasmataceae</taxon>
        <taxon>Spiroplasma</taxon>
    </lineage>
</organism>
<keyword evidence="2" id="KW-1185">Reference proteome</keyword>
<evidence type="ECO:0000313" key="2">
    <source>
        <dbReference type="Proteomes" id="UP000019267"/>
    </source>
</evidence>